<dbReference type="OrthoDB" id="10550402at2759"/>
<keyword evidence="2" id="KW-1185">Reference proteome</keyword>
<dbReference type="AlphaFoldDB" id="E4WVQ0"/>
<dbReference type="EMBL" id="FN653017">
    <property type="protein sequence ID" value="CBY21203.1"/>
    <property type="molecule type" value="Genomic_DNA"/>
</dbReference>
<organism evidence="1">
    <name type="scientific">Oikopleura dioica</name>
    <name type="common">Tunicate</name>
    <dbReference type="NCBI Taxonomy" id="34765"/>
    <lineage>
        <taxon>Eukaryota</taxon>
        <taxon>Metazoa</taxon>
        <taxon>Chordata</taxon>
        <taxon>Tunicata</taxon>
        <taxon>Appendicularia</taxon>
        <taxon>Copelata</taxon>
        <taxon>Oikopleuridae</taxon>
        <taxon>Oikopleura</taxon>
    </lineage>
</organism>
<accession>E4WVQ0</accession>
<evidence type="ECO:0000313" key="2">
    <source>
        <dbReference type="Proteomes" id="UP000001307"/>
    </source>
</evidence>
<gene>
    <name evidence="1" type="ORF">GSOID_T00008958001</name>
</gene>
<dbReference type="InParanoid" id="E4WVQ0"/>
<evidence type="ECO:0000313" key="1">
    <source>
        <dbReference type="EMBL" id="CBY21203.1"/>
    </source>
</evidence>
<reference evidence="1" key="1">
    <citation type="journal article" date="2010" name="Science">
        <title>Plasticity of animal genome architecture unmasked by rapid evolution of a pelagic tunicate.</title>
        <authorList>
            <person name="Denoeud F."/>
            <person name="Henriet S."/>
            <person name="Mungpakdee S."/>
            <person name="Aury J.M."/>
            <person name="Da Silva C."/>
            <person name="Brinkmann H."/>
            <person name="Mikhaleva J."/>
            <person name="Olsen L.C."/>
            <person name="Jubin C."/>
            <person name="Canestro C."/>
            <person name="Bouquet J.M."/>
            <person name="Danks G."/>
            <person name="Poulain J."/>
            <person name="Campsteijn C."/>
            <person name="Adamski M."/>
            <person name="Cross I."/>
            <person name="Yadetie F."/>
            <person name="Muffato M."/>
            <person name="Louis A."/>
            <person name="Butcher S."/>
            <person name="Tsagkogeorga G."/>
            <person name="Konrad A."/>
            <person name="Singh S."/>
            <person name="Jensen M.F."/>
            <person name="Cong E.H."/>
            <person name="Eikeseth-Otteraa H."/>
            <person name="Noel B."/>
            <person name="Anthouard V."/>
            <person name="Porcel B.M."/>
            <person name="Kachouri-Lafond R."/>
            <person name="Nishino A."/>
            <person name="Ugolini M."/>
            <person name="Chourrout P."/>
            <person name="Nishida H."/>
            <person name="Aasland R."/>
            <person name="Huzurbazar S."/>
            <person name="Westhof E."/>
            <person name="Delsuc F."/>
            <person name="Lehrach H."/>
            <person name="Reinhardt R."/>
            <person name="Weissenbach J."/>
            <person name="Roy S.W."/>
            <person name="Artiguenave F."/>
            <person name="Postlethwait J.H."/>
            <person name="Manak J.R."/>
            <person name="Thompson E.M."/>
            <person name="Jaillon O."/>
            <person name="Du Pasquier L."/>
            <person name="Boudinot P."/>
            <person name="Liberles D.A."/>
            <person name="Volff J.N."/>
            <person name="Philippe H."/>
            <person name="Lenhard B."/>
            <person name="Roest Crollius H."/>
            <person name="Wincker P."/>
            <person name="Chourrout D."/>
        </authorList>
    </citation>
    <scope>NUCLEOTIDE SEQUENCE [LARGE SCALE GENOMIC DNA]</scope>
</reference>
<dbReference type="Proteomes" id="UP000001307">
    <property type="component" value="Unassembled WGS sequence"/>
</dbReference>
<protein>
    <submittedName>
        <fullName evidence="1">Uncharacterized protein</fullName>
    </submittedName>
</protein>
<name>E4WVQ0_OIKDI</name>
<proteinExistence type="predicted"/>
<sequence>MLFTFQVQCEFPLIPVLKILQDSLSDFLGFEATQNLQYLSTARKVFANDKVYGEWEVVEHSTESPSQGDILDLSQIKEELQVIENDEEVVEIDSEERDEYIEEIAEENSSMPIVNRETAGRKHLYVEERHARGNDDLSDLCQSWYLAGQKLGVLLQKQAMEN</sequence>